<feature type="compositionally biased region" description="Low complexity" evidence="2">
    <location>
        <begin position="287"/>
        <end position="329"/>
    </location>
</feature>
<protein>
    <submittedName>
        <fullName evidence="5">Glycoside hydrolase family 16 protein</fullName>
    </submittedName>
</protein>
<organism evidence="5 6">
    <name type="scientific">Luteimonas wenzhouensis</name>
    <dbReference type="NCBI Taxonomy" id="2599615"/>
    <lineage>
        <taxon>Bacteria</taxon>
        <taxon>Pseudomonadati</taxon>
        <taxon>Pseudomonadota</taxon>
        <taxon>Gammaproteobacteria</taxon>
        <taxon>Lysobacterales</taxon>
        <taxon>Lysobacteraceae</taxon>
        <taxon>Luteimonas</taxon>
    </lineage>
</organism>
<accession>A0A5C5TWP0</accession>
<dbReference type="InterPro" id="IPR013320">
    <property type="entry name" value="ConA-like_dom_sf"/>
</dbReference>
<dbReference type="Gene3D" id="2.60.120.200">
    <property type="match status" value="1"/>
</dbReference>
<dbReference type="AlphaFoldDB" id="A0A5C5TWP0"/>
<dbReference type="Proteomes" id="UP000315949">
    <property type="component" value="Unassembled WGS sequence"/>
</dbReference>
<evidence type="ECO:0000313" key="6">
    <source>
        <dbReference type="Proteomes" id="UP000315949"/>
    </source>
</evidence>
<dbReference type="Pfam" id="PF00722">
    <property type="entry name" value="Glyco_hydro_16"/>
    <property type="match status" value="1"/>
</dbReference>
<keyword evidence="6" id="KW-1185">Reference proteome</keyword>
<evidence type="ECO:0000313" key="5">
    <source>
        <dbReference type="EMBL" id="TWT17939.1"/>
    </source>
</evidence>
<dbReference type="InterPro" id="IPR050546">
    <property type="entry name" value="Glycosyl_Hydrlase_16"/>
</dbReference>
<dbReference type="PANTHER" id="PTHR10963:SF55">
    <property type="entry name" value="GLYCOSIDE HYDROLASE FAMILY 16 PROTEIN"/>
    <property type="match status" value="1"/>
</dbReference>
<reference evidence="5 6" key="1">
    <citation type="submission" date="2019-07" db="EMBL/GenBank/DDBJ databases">
        <title>Luteimonas sp. YD-1 nov., isolated from acidic soil.</title>
        <authorList>
            <person name="Zhou J."/>
        </authorList>
    </citation>
    <scope>NUCLEOTIDE SEQUENCE [LARGE SCALE GENOMIC DNA]</scope>
    <source>
        <strain evidence="5 6">YD-1</strain>
    </source>
</reference>
<feature type="compositionally biased region" description="Low complexity" evidence="2">
    <location>
        <begin position="337"/>
        <end position="347"/>
    </location>
</feature>
<keyword evidence="5" id="KW-0378">Hydrolase</keyword>
<gene>
    <name evidence="5" type="ORF">FQY79_11520</name>
</gene>
<dbReference type="GO" id="GO:0005975">
    <property type="term" value="P:carbohydrate metabolic process"/>
    <property type="evidence" value="ECO:0007669"/>
    <property type="project" value="InterPro"/>
</dbReference>
<evidence type="ECO:0000259" key="4">
    <source>
        <dbReference type="PROSITE" id="PS51762"/>
    </source>
</evidence>
<dbReference type="SUPFAM" id="SSF49899">
    <property type="entry name" value="Concanavalin A-like lectins/glucanases"/>
    <property type="match status" value="1"/>
</dbReference>
<dbReference type="RefSeq" id="WP_146313059.1">
    <property type="nucleotide sequence ID" value="NZ_VOHE01000006.1"/>
</dbReference>
<dbReference type="InterPro" id="IPR000757">
    <property type="entry name" value="Beta-glucanase-like"/>
</dbReference>
<feature type="chain" id="PRO_5022896968" evidence="3">
    <location>
        <begin position="31"/>
        <end position="379"/>
    </location>
</feature>
<feature type="domain" description="GH16" evidence="4">
    <location>
        <begin position="26"/>
        <end position="282"/>
    </location>
</feature>
<keyword evidence="3" id="KW-0732">Signal</keyword>
<feature type="signal peptide" evidence="3">
    <location>
        <begin position="1"/>
        <end position="30"/>
    </location>
</feature>
<name>A0A5C5TWP0_9GAMM</name>
<dbReference type="OrthoDB" id="9809583at2"/>
<feature type="compositionally biased region" description="Low complexity" evidence="2">
    <location>
        <begin position="362"/>
        <end position="379"/>
    </location>
</feature>
<evidence type="ECO:0000256" key="1">
    <source>
        <dbReference type="ARBA" id="ARBA00006865"/>
    </source>
</evidence>
<feature type="region of interest" description="Disordered" evidence="2">
    <location>
        <begin position="284"/>
        <end position="379"/>
    </location>
</feature>
<dbReference type="PROSITE" id="PS51257">
    <property type="entry name" value="PROKAR_LIPOPROTEIN"/>
    <property type="match status" value="1"/>
</dbReference>
<sequence>MRFALGGARGPLATITALALLAGCATGAQGAPQALELAWSDEFDTADASNWSFETGGHGWGNRELQYYTDGANAFIQYDEMAGSRVLVIEARRGAPAGASCWYGACQYSSTRMVTRGKREFTHGRVEARIRLPHTQGVWPAFWMLGSDFAQIGWPDSGEIDIMEHVGSEPTLTHGALHGPGYSGDRHFNGTYDLGEAADARYHVYAVDWDAGGLRWSVDGHEYFSLTRAQVEARGRWVFDQPFFLLLNVAVGGDWPGSPDAGSVFPQRMYVDWVRVFRKVAPKRRTGAQPLAPPAAAAPASTRSGTTAAAAQAPRPTLRPLLRLGTPGAADAPCTRGGADACGSSGDAGRRDRADLGRGARRAAAQESPPNRASPSPSR</sequence>
<evidence type="ECO:0000256" key="2">
    <source>
        <dbReference type="SAM" id="MobiDB-lite"/>
    </source>
</evidence>
<dbReference type="PANTHER" id="PTHR10963">
    <property type="entry name" value="GLYCOSYL HYDROLASE-RELATED"/>
    <property type="match status" value="1"/>
</dbReference>
<comment type="similarity">
    <text evidence="1">Belongs to the glycosyl hydrolase 16 family.</text>
</comment>
<dbReference type="CDD" id="cd08023">
    <property type="entry name" value="GH16_laminarinase_like"/>
    <property type="match status" value="1"/>
</dbReference>
<comment type="caution">
    <text evidence="5">The sequence shown here is derived from an EMBL/GenBank/DDBJ whole genome shotgun (WGS) entry which is preliminary data.</text>
</comment>
<dbReference type="GO" id="GO:0004553">
    <property type="term" value="F:hydrolase activity, hydrolyzing O-glycosyl compounds"/>
    <property type="evidence" value="ECO:0007669"/>
    <property type="project" value="InterPro"/>
</dbReference>
<proteinExistence type="inferred from homology"/>
<evidence type="ECO:0000256" key="3">
    <source>
        <dbReference type="SAM" id="SignalP"/>
    </source>
</evidence>
<feature type="compositionally biased region" description="Basic and acidic residues" evidence="2">
    <location>
        <begin position="348"/>
        <end position="358"/>
    </location>
</feature>
<dbReference type="EMBL" id="VOHE01000006">
    <property type="protein sequence ID" value="TWT17939.1"/>
    <property type="molecule type" value="Genomic_DNA"/>
</dbReference>
<dbReference type="PROSITE" id="PS51762">
    <property type="entry name" value="GH16_2"/>
    <property type="match status" value="1"/>
</dbReference>